<feature type="compositionally biased region" description="Low complexity" evidence="1">
    <location>
        <begin position="528"/>
        <end position="555"/>
    </location>
</feature>
<feature type="region of interest" description="Disordered" evidence="1">
    <location>
        <begin position="517"/>
        <end position="563"/>
    </location>
</feature>
<organism evidence="2 3">
    <name type="scientific">Podila minutissima</name>
    <dbReference type="NCBI Taxonomy" id="64525"/>
    <lineage>
        <taxon>Eukaryota</taxon>
        <taxon>Fungi</taxon>
        <taxon>Fungi incertae sedis</taxon>
        <taxon>Mucoromycota</taxon>
        <taxon>Mortierellomycotina</taxon>
        <taxon>Mortierellomycetes</taxon>
        <taxon>Mortierellales</taxon>
        <taxon>Mortierellaceae</taxon>
        <taxon>Podila</taxon>
    </lineage>
</organism>
<evidence type="ECO:0000256" key="1">
    <source>
        <dbReference type="SAM" id="MobiDB-lite"/>
    </source>
</evidence>
<evidence type="ECO:0000313" key="2">
    <source>
        <dbReference type="EMBL" id="KAF9319346.1"/>
    </source>
</evidence>
<accession>A0A9P5SBL2</accession>
<feature type="region of interest" description="Disordered" evidence="1">
    <location>
        <begin position="1"/>
        <end position="98"/>
    </location>
</feature>
<feature type="compositionally biased region" description="Low complexity" evidence="1">
    <location>
        <begin position="339"/>
        <end position="351"/>
    </location>
</feature>
<feature type="region of interest" description="Disordered" evidence="1">
    <location>
        <begin position="153"/>
        <end position="217"/>
    </location>
</feature>
<feature type="compositionally biased region" description="Polar residues" evidence="1">
    <location>
        <begin position="1"/>
        <end position="10"/>
    </location>
</feature>
<feature type="compositionally biased region" description="Basic and acidic residues" evidence="1">
    <location>
        <begin position="40"/>
        <end position="61"/>
    </location>
</feature>
<dbReference type="EMBL" id="JAAAUY010001769">
    <property type="protein sequence ID" value="KAF9319346.1"/>
    <property type="molecule type" value="Genomic_DNA"/>
</dbReference>
<dbReference type="AlphaFoldDB" id="A0A9P5SBL2"/>
<feature type="compositionally biased region" description="Low complexity" evidence="1">
    <location>
        <begin position="380"/>
        <end position="390"/>
    </location>
</feature>
<evidence type="ECO:0000313" key="3">
    <source>
        <dbReference type="Proteomes" id="UP000696485"/>
    </source>
</evidence>
<feature type="compositionally biased region" description="Basic and acidic residues" evidence="1">
    <location>
        <begin position="166"/>
        <end position="199"/>
    </location>
</feature>
<comment type="caution">
    <text evidence="2">The sequence shown here is derived from an EMBL/GenBank/DDBJ whole genome shotgun (WGS) entry which is preliminary data.</text>
</comment>
<feature type="compositionally biased region" description="Polar residues" evidence="1">
    <location>
        <begin position="321"/>
        <end position="338"/>
    </location>
</feature>
<feature type="compositionally biased region" description="Polar residues" evidence="1">
    <location>
        <begin position="258"/>
        <end position="283"/>
    </location>
</feature>
<feature type="region of interest" description="Disordered" evidence="1">
    <location>
        <begin position="246"/>
        <end position="283"/>
    </location>
</feature>
<feature type="region of interest" description="Disordered" evidence="1">
    <location>
        <begin position="300"/>
        <end position="390"/>
    </location>
</feature>
<feature type="compositionally biased region" description="Polar residues" evidence="1">
    <location>
        <begin position="153"/>
        <end position="165"/>
    </location>
</feature>
<name>A0A9P5SBL2_9FUNG</name>
<sequence length="563" mass="61693">MADPSMTQPLDTHEDDAEQNKPVITDPTSTSASTSTQRTSHRESAHRESAYRESAHRESTRKGKAKFVFGEEAEDLEQDTVHDTTPKAHTQYHSTHTTKRFEQVTDYLPSERIPSERDLHVVGTKEAGPSSLAKTLIDSTVIQPMQSLALTQKTSLNRIPETRQQQPEERAARHVKESNRIRSRSGEPPKTMTRPDKPKQRLRAPSDTMPLSKRVPSLLNRSISSTSIPAVTKVTAQNVLALNPVGGSTASSPSSSSITDNSAHPGSKLASPTVSSPTSVQGHSSAADMVSKFLYAKAASSSTSSGPSQQNFHTRSRSHSNLRSVQESTSPTSPNHRQSPSAHPPSATSPHQRTNTGYTSKFYPASPSRAQLSSSAPKSTTLNVTSTNTTNTMIPQGLAMMTGSEDPSSESSYYNGVPVPSAIAAAAEAQSNLAGESKSAKLSRTQQKLWLQRDNLQDVDEDEMARRGKILKDMDRVHREYKCVRMTLDPSLESLARCLARLGKSPLDLQRGLHHGDKQANEASGFGQQHKLQQQQQQFQRQQQQQQQQQQQYQQVGLGLRPS</sequence>
<keyword evidence="3" id="KW-1185">Reference proteome</keyword>
<feature type="compositionally biased region" description="Low complexity" evidence="1">
    <location>
        <begin position="28"/>
        <end position="38"/>
    </location>
</feature>
<reference evidence="2" key="1">
    <citation type="journal article" date="2020" name="Fungal Divers.">
        <title>Resolving the Mortierellaceae phylogeny through synthesis of multi-gene phylogenetics and phylogenomics.</title>
        <authorList>
            <person name="Vandepol N."/>
            <person name="Liber J."/>
            <person name="Desiro A."/>
            <person name="Na H."/>
            <person name="Kennedy M."/>
            <person name="Barry K."/>
            <person name="Grigoriev I.V."/>
            <person name="Miller A.N."/>
            <person name="O'Donnell K."/>
            <person name="Stajich J.E."/>
            <person name="Bonito G."/>
        </authorList>
    </citation>
    <scope>NUCLEOTIDE SEQUENCE</scope>
    <source>
        <strain evidence="2">NVP1</strain>
    </source>
</reference>
<gene>
    <name evidence="2" type="ORF">BG006_002997</name>
</gene>
<protein>
    <submittedName>
        <fullName evidence="2">Uncharacterized protein</fullName>
    </submittedName>
</protein>
<dbReference type="Proteomes" id="UP000696485">
    <property type="component" value="Unassembled WGS sequence"/>
</dbReference>
<feature type="compositionally biased region" description="Polar residues" evidence="1">
    <location>
        <begin position="368"/>
        <end position="379"/>
    </location>
</feature>
<proteinExistence type="predicted"/>
<feature type="compositionally biased region" description="Low complexity" evidence="1">
    <location>
        <begin position="248"/>
        <end position="257"/>
    </location>
</feature>